<dbReference type="AlphaFoldDB" id="A0AAJ8E053"/>
<feature type="region of interest" description="Disordered" evidence="1">
    <location>
        <begin position="1"/>
        <end position="64"/>
    </location>
</feature>
<evidence type="ECO:0000313" key="2">
    <source>
        <dbReference type="RefSeq" id="XP_059602122.1"/>
    </source>
</evidence>
<dbReference type="VEuPathDB" id="FungiDB:An13g02560"/>
<reference evidence="2" key="2">
    <citation type="submission" date="2025-08" db="UniProtKB">
        <authorList>
            <consortium name="RefSeq"/>
        </authorList>
    </citation>
    <scope>IDENTIFICATION</scope>
</reference>
<organism evidence="2">
    <name type="scientific">Aspergillus niger</name>
    <dbReference type="NCBI Taxonomy" id="5061"/>
    <lineage>
        <taxon>Eukaryota</taxon>
        <taxon>Fungi</taxon>
        <taxon>Dikarya</taxon>
        <taxon>Ascomycota</taxon>
        <taxon>Pezizomycotina</taxon>
        <taxon>Eurotiomycetes</taxon>
        <taxon>Eurotiomycetidae</taxon>
        <taxon>Eurotiales</taxon>
        <taxon>Aspergillaceae</taxon>
        <taxon>Aspergillus</taxon>
        <taxon>Aspergillus subgen. Circumdati</taxon>
    </lineage>
</organism>
<evidence type="ECO:0000256" key="1">
    <source>
        <dbReference type="SAM" id="MobiDB-lite"/>
    </source>
</evidence>
<gene>
    <name evidence="2" type="ORF">An13g02560</name>
</gene>
<dbReference type="GeneID" id="84592841"/>
<feature type="region of interest" description="Disordered" evidence="1">
    <location>
        <begin position="86"/>
        <end position="144"/>
    </location>
</feature>
<feature type="compositionally biased region" description="Basic and acidic residues" evidence="1">
    <location>
        <begin position="125"/>
        <end position="135"/>
    </location>
</feature>
<feature type="compositionally biased region" description="Basic and acidic residues" evidence="1">
    <location>
        <begin position="105"/>
        <end position="118"/>
    </location>
</feature>
<name>A0AAJ8E053_ASPNG</name>
<dbReference type="KEGG" id="ang:An13g02560"/>
<reference evidence="2" key="1">
    <citation type="submission" date="2025-02" db="EMBL/GenBank/DDBJ databases">
        <authorList>
            <consortium name="NCBI Genome Project"/>
        </authorList>
    </citation>
    <scope>NUCLEOTIDE SEQUENCE</scope>
</reference>
<dbReference type="RefSeq" id="XP_059602122.1">
    <property type="nucleotide sequence ID" value="XM_059743901.1"/>
</dbReference>
<sequence>MEIARVANFTEPTNTSETDQHILGVDDTGYPTQDTQTDVDEEITAASSAHEDTHKGEEEGDDDFAAAAVVEMLVFLEVDEACLEESRRRKKLQSLDNEEQTDGGRSGDLKDHKEREVVTSRLMLRRAESGADSHASRMPIRIRR</sequence>
<proteinExistence type="predicted"/>
<protein>
    <submittedName>
        <fullName evidence="2">Uncharacterized protein</fullName>
    </submittedName>
</protein>
<accession>A0AAJ8E053</accession>